<protein>
    <submittedName>
        <fullName evidence="3">Glycosyltransferase involved in cell wall bisynthesis</fullName>
    </submittedName>
</protein>
<dbReference type="AlphaFoldDB" id="A0A1G5JUI6"/>
<dbReference type="PANTHER" id="PTHR12526:SF609">
    <property type="entry name" value="LIPOPOLYSACCHARIDE BIOSYNTHESIS PROTEIN"/>
    <property type="match status" value="1"/>
</dbReference>
<evidence type="ECO:0000256" key="1">
    <source>
        <dbReference type="SAM" id="Phobius"/>
    </source>
</evidence>
<name>A0A1G5JUI6_9BACT</name>
<evidence type="ECO:0000313" key="4">
    <source>
        <dbReference type="Proteomes" id="UP000198870"/>
    </source>
</evidence>
<dbReference type="STRING" id="419481.SAMN05216233_1491"/>
<feature type="transmembrane region" description="Helical" evidence="1">
    <location>
        <begin position="81"/>
        <end position="100"/>
    </location>
</feature>
<accession>A0A1G5JUI6</accession>
<dbReference type="Gene3D" id="3.40.50.2000">
    <property type="entry name" value="Glycogen Phosphorylase B"/>
    <property type="match status" value="2"/>
</dbReference>
<dbReference type="SUPFAM" id="SSF53756">
    <property type="entry name" value="UDP-Glycosyltransferase/glycogen phosphorylase"/>
    <property type="match status" value="1"/>
</dbReference>
<keyword evidence="1" id="KW-0812">Transmembrane</keyword>
<dbReference type="Pfam" id="PF13579">
    <property type="entry name" value="Glyco_trans_4_4"/>
    <property type="match status" value="1"/>
</dbReference>
<gene>
    <name evidence="3" type="ORF">SAMN05216233_1491</name>
</gene>
<dbReference type="GO" id="GO:0016757">
    <property type="term" value="F:glycosyltransferase activity"/>
    <property type="evidence" value="ECO:0007669"/>
    <property type="project" value="UniProtKB-ARBA"/>
</dbReference>
<dbReference type="OrthoDB" id="9787293at2"/>
<keyword evidence="4" id="KW-1185">Reference proteome</keyword>
<dbReference type="RefSeq" id="WP_092216040.1">
    <property type="nucleotide sequence ID" value="NZ_FMUX01000049.1"/>
</dbReference>
<dbReference type="InterPro" id="IPR028098">
    <property type="entry name" value="Glyco_trans_4-like_N"/>
</dbReference>
<dbReference type="Pfam" id="PF13692">
    <property type="entry name" value="Glyco_trans_1_4"/>
    <property type="match status" value="1"/>
</dbReference>
<keyword evidence="1" id="KW-0472">Membrane</keyword>
<keyword evidence="1" id="KW-1133">Transmembrane helix</keyword>
<feature type="transmembrane region" description="Helical" evidence="1">
    <location>
        <begin position="106"/>
        <end position="124"/>
    </location>
</feature>
<organism evidence="3 4">
    <name type="scientific">Desulfoluna spongiiphila</name>
    <dbReference type="NCBI Taxonomy" id="419481"/>
    <lineage>
        <taxon>Bacteria</taxon>
        <taxon>Pseudomonadati</taxon>
        <taxon>Thermodesulfobacteriota</taxon>
        <taxon>Desulfobacteria</taxon>
        <taxon>Desulfobacterales</taxon>
        <taxon>Desulfolunaceae</taxon>
        <taxon>Desulfoluna</taxon>
    </lineage>
</organism>
<keyword evidence="3" id="KW-0808">Transferase</keyword>
<evidence type="ECO:0000313" key="3">
    <source>
        <dbReference type="EMBL" id="SCY91428.1"/>
    </source>
</evidence>
<proteinExistence type="predicted"/>
<dbReference type="CDD" id="cd03794">
    <property type="entry name" value="GT4_WbuB-like"/>
    <property type="match status" value="1"/>
</dbReference>
<feature type="domain" description="Glycosyltransferase subfamily 4-like N-terminal" evidence="2">
    <location>
        <begin position="16"/>
        <end position="184"/>
    </location>
</feature>
<reference evidence="3 4" key="1">
    <citation type="submission" date="2016-10" db="EMBL/GenBank/DDBJ databases">
        <authorList>
            <person name="de Groot N.N."/>
        </authorList>
    </citation>
    <scope>NUCLEOTIDE SEQUENCE [LARGE SCALE GENOMIC DNA]</scope>
    <source>
        <strain evidence="3 4">AA1</strain>
    </source>
</reference>
<dbReference type="Proteomes" id="UP000198870">
    <property type="component" value="Unassembled WGS sequence"/>
</dbReference>
<sequence>MKILIVTQYFWPENFRINDLAVGLKEKGHDVTVFTGLPNYPSGSFFKGYGFFKKKYREKYKGVDVYRVPLFPRGSGKGWELVLNYLSYAFIASILGPLYFRKRFDAIFVFEVSPITVGIPAIVLKKIFKAPILFWVLDLWPESISSAGTIKSGNIINLVRILVRFIYKQCDKILVSSKGFIPSIFQIDSREDLISYFPNFIENVNSIESDAPEDKYAQPLPSGFRIMYAGNIGYAQSFPTILAAAEILKKYKDIHWIIIGDGRMGEWVNKQVYELGLTETVHLMGAYPQEAMPYYFDKSDVMLVSLRSEPNFALTVPGKIQSYLACGKPVIASIDGEGAELILEAGAGIACPAEDVYALVESILAMYHCDPSVLKDMGERGKRFCELNFDRDVLIERLEQLLIEVSQTR</sequence>
<dbReference type="PANTHER" id="PTHR12526">
    <property type="entry name" value="GLYCOSYLTRANSFERASE"/>
    <property type="match status" value="1"/>
</dbReference>
<dbReference type="EMBL" id="FMUX01000049">
    <property type="protein sequence ID" value="SCY91428.1"/>
    <property type="molecule type" value="Genomic_DNA"/>
</dbReference>
<evidence type="ECO:0000259" key="2">
    <source>
        <dbReference type="Pfam" id="PF13579"/>
    </source>
</evidence>